<protein>
    <submittedName>
        <fullName evidence="1">Uncharacterized protein</fullName>
    </submittedName>
</protein>
<keyword evidence="2" id="KW-1185">Reference proteome</keyword>
<accession>A0ABY3T2M8</accession>
<proteinExistence type="predicted"/>
<dbReference type="RefSeq" id="WP_236499756.1">
    <property type="nucleotide sequence ID" value="NZ_CP091244.1"/>
</dbReference>
<evidence type="ECO:0000313" key="1">
    <source>
        <dbReference type="EMBL" id="UJS25029.1"/>
    </source>
</evidence>
<gene>
    <name evidence="1" type="ORF">L2Y54_03060</name>
</gene>
<dbReference type="EMBL" id="CP091244">
    <property type="protein sequence ID" value="UJS25029.1"/>
    <property type="molecule type" value="Genomic_DNA"/>
</dbReference>
<name>A0ABY3T2M8_9GAMM</name>
<sequence length="502" mass="58445">MPVIICTVPSLDINYNGDYSLEKAARSVFLTLNKTARPVSGARNLLLDDNDLISFFMRSVLSEIKDSSDQRSDHFLNINNIDLDEEKQKLNNPIAISSVKSLYYTIEHLVLSTVESTVGLGDRKGKFGNRSDFETGLEKLNGHNDLLQEQYDSLSRFHFSSESADILNKNFMLFYGKFIIKFYKQFLPFRVYSEATLQLKGNIKRSDDTHINSMIFNGQGEINVFEEYMKDLSDRKDKLSLKHLPRIEKVLKDLNDTKKRLDSRIQELYSIRSEYYLRDNKDKSKLTDGTAIKDVVHRTIKQLYNDVFSSQAFQASLICTFFGEVEACAIDNKTDDSSIETLLVEYLSQINEFFYPKSLVSFKRIINLFIGEMQFNESNGDIKILHNSNTTFGQIVSLNEMKPNSWPKYRYIMLEIWSSSNEILNKRIAEQLEICRQDVSKQLFNKFKDNYSKEHRRHENELSEDDIKHILEIAYKDYNDFLKNLGRSSTLNESIFKKYVRS</sequence>
<reference evidence="1" key="1">
    <citation type="journal article" date="2022" name="Microorganisms">
        <title>Two New Species of Filamentous Sulfur Bacteria of the Genus Thiothrix, Thiothrix winogradskyi sp. nov. and 'Candidatus Thiothrix sulfatifontis' sp. nov.</title>
        <authorList>
            <person name="Ravin N.V."/>
            <person name="Rossetti S."/>
            <person name="Beletsky A.V."/>
            <person name="Kadnikov V.V."/>
            <person name="Rudenko T.S."/>
            <person name="Smolyakov D.D."/>
            <person name="Moskvitina M.I."/>
            <person name="Gureeva M.V."/>
            <person name="Mardanov A.V."/>
            <person name="Grabovich M.Y."/>
        </authorList>
    </citation>
    <scope>NUCLEOTIDE SEQUENCE</scope>
    <source>
        <strain evidence="1">CT3</strain>
    </source>
</reference>
<evidence type="ECO:0000313" key="2">
    <source>
        <dbReference type="Proteomes" id="UP001054801"/>
    </source>
</evidence>
<organism evidence="1 2">
    <name type="scientific">Thiothrix winogradskyi</name>
    <dbReference type="NCBI Taxonomy" id="96472"/>
    <lineage>
        <taxon>Bacteria</taxon>
        <taxon>Pseudomonadati</taxon>
        <taxon>Pseudomonadota</taxon>
        <taxon>Gammaproteobacteria</taxon>
        <taxon>Thiotrichales</taxon>
        <taxon>Thiotrichaceae</taxon>
        <taxon>Thiothrix</taxon>
    </lineage>
</organism>
<dbReference type="Proteomes" id="UP001054801">
    <property type="component" value="Chromosome"/>
</dbReference>